<gene>
    <name evidence="1" type="ORF">BB8028_0007g00980</name>
</gene>
<comment type="caution">
    <text evidence="1">The sequence shown here is derived from an EMBL/GenBank/DDBJ whole genome shotgun (WGS) entry which is preliminary data.</text>
</comment>
<protein>
    <submittedName>
        <fullName evidence="1">Uncharacterized protein</fullName>
    </submittedName>
</protein>
<sequence>MTVCNGRGTWPRRCTAGDDRRVTGTASDRCDRHCTIDRSQQRQRSTDGESKRSNVDIVRVGPRVLFWG</sequence>
<dbReference type="AlphaFoldDB" id="A0A2S7YL58"/>
<dbReference type="Proteomes" id="UP000237441">
    <property type="component" value="Unassembled WGS sequence"/>
</dbReference>
<reference evidence="1 2" key="1">
    <citation type="submission" date="2016-07" db="EMBL/GenBank/DDBJ databases">
        <title>Comparative genomics of the entomopathogenic fungus Beauveria bassiana.</title>
        <authorList>
            <person name="Valero Jimenez C.A."/>
            <person name="Zwaan B.J."/>
            <person name="Van Kan J.A."/>
            <person name="Takken W."/>
            <person name="Debets A.J."/>
            <person name="Schoustra S.E."/>
            <person name="Koenraadt C.J."/>
        </authorList>
    </citation>
    <scope>NUCLEOTIDE SEQUENCE [LARGE SCALE GENOMIC DNA]</scope>
    <source>
        <strain evidence="1 2">ARSEF 8028</strain>
    </source>
</reference>
<organism evidence="1 2">
    <name type="scientific">Beauveria bassiana</name>
    <name type="common">White muscardine disease fungus</name>
    <name type="synonym">Tritirachium shiotae</name>
    <dbReference type="NCBI Taxonomy" id="176275"/>
    <lineage>
        <taxon>Eukaryota</taxon>
        <taxon>Fungi</taxon>
        <taxon>Dikarya</taxon>
        <taxon>Ascomycota</taxon>
        <taxon>Pezizomycotina</taxon>
        <taxon>Sordariomycetes</taxon>
        <taxon>Hypocreomycetidae</taxon>
        <taxon>Hypocreales</taxon>
        <taxon>Cordycipitaceae</taxon>
        <taxon>Beauveria</taxon>
    </lineage>
</organism>
<accession>A0A2S7YL58</accession>
<proteinExistence type="predicted"/>
<evidence type="ECO:0000313" key="2">
    <source>
        <dbReference type="Proteomes" id="UP000237441"/>
    </source>
</evidence>
<evidence type="ECO:0000313" key="1">
    <source>
        <dbReference type="EMBL" id="PQK16898.1"/>
    </source>
</evidence>
<dbReference type="EMBL" id="JRHA01000007">
    <property type="protein sequence ID" value="PQK16898.1"/>
    <property type="molecule type" value="Genomic_DNA"/>
</dbReference>
<name>A0A2S7YL58_BEABA</name>